<name>A0A6C7CBC1_SALER</name>
<sequence length="166" mass="18067">MLVLVNPVLAWIECNFHIIIVCTINGKAIGKCLLASAQLSGVSVFLRRCRRFISPFTAVTINCALVSPVLRLFSNSATTSCGKRALICCDLLLIEPVAIAAHPLGSIPRDCSSLRKARFIQVAKEALPSCFAISSSCARKSSGKRIWYCGSSFLSVLTWSLPLFTW</sequence>
<protein>
    <submittedName>
        <fullName evidence="1">Uncharacterized protein</fullName>
    </submittedName>
</protein>
<proteinExistence type="predicted"/>
<evidence type="ECO:0000313" key="1">
    <source>
        <dbReference type="EMBL" id="ASG90430.1"/>
    </source>
</evidence>
<reference evidence="1 2" key="1">
    <citation type="submission" date="2017-06" db="EMBL/GenBank/DDBJ databases">
        <title>Salmonella reference genomes for public health.</title>
        <authorList>
            <person name="Robertson J."/>
            <person name="Yoshida C."/>
            <person name="Gurnik S."/>
            <person name="Nash J."/>
        </authorList>
    </citation>
    <scope>NUCLEOTIDE SEQUENCE [LARGE SCALE GENOMIC DNA]</scope>
    <source>
        <strain evidence="1 2">1315K</strain>
    </source>
</reference>
<dbReference type="Proteomes" id="UP000198067">
    <property type="component" value="Chromosome"/>
</dbReference>
<accession>A0A6C7CBC1</accession>
<dbReference type="AlphaFoldDB" id="A0A6C7CBC1"/>
<dbReference type="EMBL" id="CP022139">
    <property type="protein sequence ID" value="ASG90430.1"/>
    <property type="molecule type" value="Genomic_DNA"/>
</dbReference>
<organism evidence="1 2">
    <name type="scientific">Salmonella enterica subsp. salamae serovar 55:k:z39 str. 1315K</name>
    <dbReference type="NCBI Taxonomy" id="1243602"/>
    <lineage>
        <taxon>Bacteria</taxon>
        <taxon>Pseudomonadati</taxon>
        <taxon>Pseudomonadota</taxon>
        <taxon>Gammaproteobacteria</taxon>
        <taxon>Enterobacterales</taxon>
        <taxon>Enterobacteriaceae</taxon>
        <taxon>Salmonella</taxon>
    </lineage>
</organism>
<evidence type="ECO:0000313" key="2">
    <source>
        <dbReference type="Proteomes" id="UP000198067"/>
    </source>
</evidence>
<gene>
    <name evidence="1" type="ORF">LFZ47_03305</name>
</gene>